<evidence type="ECO:0000256" key="1">
    <source>
        <dbReference type="SAM" id="MobiDB-lite"/>
    </source>
</evidence>
<evidence type="ECO:0000313" key="2">
    <source>
        <dbReference type="EMBL" id="KXZ55326.1"/>
    </source>
</evidence>
<keyword evidence="3" id="KW-1185">Reference proteome</keyword>
<proteinExistence type="predicted"/>
<protein>
    <submittedName>
        <fullName evidence="2">Uncharacterized protein</fullName>
    </submittedName>
</protein>
<gene>
    <name evidence="2" type="ORF">GPECTOR_3g459</name>
</gene>
<feature type="compositionally biased region" description="Low complexity" evidence="1">
    <location>
        <begin position="72"/>
        <end position="91"/>
    </location>
</feature>
<name>A0A150GZI2_GONPE</name>
<dbReference type="AlphaFoldDB" id="A0A150GZI2"/>
<feature type="compositionally biased region" description="Polar residues" evidence="1">
    <location>
        <begin position="92"/>
        <end position="106"/>
    </location>
</feature>
<dbReference type="Proteomes" id="UP000075714">
    <property type="component" value="Unassembled WGS sequence"/>
</dbReference>
<dbReference type="EMBL" id="LSYV01000004">
    <property type="protein sequence ID" value="KXZ55326.1"/>
    <property type="molecule type" value="Genomic_DNA"/>
</dbReference>
<comment type="caution">
    <text evidence="2">The sequence shown here is derived from an EMBL/GenBank/DDBJ whole genome shotgun (WGS) entry which is preliminary data.</text>
</comment>
<reference evidence="3" key="1">
    <citation type="journal article" date="2016" name="Nat. Commun.">
        <title>The Gonium pectorale genome demonstrates co-option of cell cycle regulation during the evolution of multicellularity.</title>
        <authorList>
            <person name="Hanschen E.R."/>
            <person name="Marriage T.N."/>
            <person name="Ferris P.J."/>
            <person name="Hamaji T."/>
            <person name="Toyoda A."/>
            <person name="Fujiyama A."/>
            <person name="Neme R."/>
            <person name="Noguchi H."/>
            <person name="Minakuchi Y."/>
            <person name="Suzuki M."/>
            <person name="Kawai-Toyooka H."/>
            <person name="Smith D.R."/>
            <person name="Sparks H."/>
            <person name="Anderson J."/>
            <person name="Bakaric R."/>
            <person name="Luria V."/>
            <person name="Karger A."/>
            <person name="Kirschner M.W."/>
            <person name="Durand P.M."/>
            <person name="Michod R.E."/>
            <person name="Nozaki H."/>
            <person name="Olson B.J."/>
        </authorList>
    </citation>
    <scope>NUCLEOTIDE SEQUENCE [LARGE SCALE GENOMIC DNA]</scope>
    <source>
        <strain evidence="3">NIES-2863</strain>
    </source>
</reference>
<sequence length="106" mass="10286">MAFRARRFNGTGSASEGDLSGTVAAANAGAGGANPDHSGRRSGSESPIVPSSNPAPLQPSLSSSGVPPPPGRQLSSGSLSSVPSNRPSPNSGASTILASFSGTLPD</sequence>
<evidence type="ECO:0000313" key="3">
    <source>
        <dbReference type="Proteomes" id="UP000075714"/>
    </source>
</evidence>
<accession>A0A150GZI2</accession>
<organism evidence="2 3">
    <name type="scientific">Gonium pectorale</name>
    <name type="common">Green alga</name>
    <dbReference type="NCBI Taxonomy" id="33097"/>
    <lineage>
        <taxon>Eukaryota</taxon>
        <taxon>Viridiplantae</taxon>
        <taxon>Chlorophyta</taxon>
        <taxon>core chlorophytes</taxon>
        <taxon>Chlorophyceae</taxon>
        <taxon>CS clade</taxon>
        <taxon>Chlamydomonadales</taxon>
        <taxon>Volvocaceae</taxon>
        <taxon>Gonium</taxon>
    </lineage>
</organism>
<feature type="region of interest" description="Disordered" evidence="1">
    <location>
        <begin position="1"/>
        <end position="106"/>
    </location>
</feature>